<sequence>MACTDNEDKIINSQEEVDKNVQDEPCSSTQADFFECAIEPQLEQTPTTSSLDLSQLPSTSKAGLMIRIDENAWDVDDAEIMGGGCHNCSLMMENAYKAHEAVVDIAKKVSRLAHVEEELSVLSKLYEERHLSLMEMKEKNNELTKRELVYKEQLEQAEEKVSNYRYQAEAARTEAVNAKKLANEGITESQSKLDQYKSAFNEMKTRYGELEKKIYNMAKLAANMNVENEKLKEKLRMFSDGVTTQHVETRFSEEFAMNGTSHVFDDKNVCPTIENTSDDHSDDGHVQVRNSRKRTANNKPRIGIRAKKPLKSNCTSRAVTRNVKKYSATNDTQDVITKDTEDVAMKDREDSRTINVTEDVAMNDTEDVTMKDTEHTTISSTEDTTFNVTEDATLNDTEDIAMKDAEDTTVTDSSHVSPTIAEQSVCPSIGNTAADDGSDDGDLQIFEPEYDEEANDTTPGPSANTSTSIGSDLLPSSIDAMVKERERKQDLLRKFDPSPIFECAFLKFYEGYKPLGELDLNTVTVESTELENERDKQIPKKRKEPATVAPYVSR</sequence>
<organism evidence="3 4">
    <name type="scientific">Bursaphelenchus okinawaensis</name>
    <dbReference type="NCBI Taxonomy" id="465554"/>
    <lineage>
        <taxon>Eukaryota</taxon>
        <taxon>Metazoa</taxon>
        <taxon>Ecdysozoa</taxon>
        <taxon>Nematoda</taxon>
        <taxon>Chromadorea</taxon>
        <taxon>Rhabditida</taxon>
        <taxon>Tylenchina</taxon>
        <taxon>Tylenchomorpha</taxon>
        <taxon>Aphelenchoidea</taxon>
        <taxon>Aphelenchoididae</taxon>
        <taxon>Bursaphelenchus</taxon>
    </lineage>
</organism>
<feature type="compositionally biased region" description="Polar residues" evidence="2">
    <location>
        <begin position="456"/>
        <end position="470"/>
    </location>
</feature>
<gene>
    <name evidence="3" type="ORF">BOKJ2_LOCUS8818</name>
</gene>
<comment type="caution">
    <text evidence="3">The sequence shown here is derived from an EMBL/GenBank/DDBJ whole genome shotgun (WGS) entry which is preliminary data.</text>
</comment>
<dbReference type="Proteomes" id="UP000783686">
    <property type="component" value="Unassembled WGS sequence"/>
</dbReference>
<reference evidence="3" key="1">
    <citation type="submission" date="2020-09" db="EMBL/GenBank/DDBJ databases">
        <authorList>
            <person name="Kikuchi T."/>
        </authorList>
    </citation>
    <scope>NUCLEOTIDE SEQUENCE</scope>
    <source>
        <strain evidence="3">SH1</strain>
    </source>
</reference>
<evidence type="ECO:0000313" key="3">
    <source>
        <dbReference type="EMBL" id="CAD5220186.1"/>
    </source>
</evidence>
<evidence type="ECO:0000256" key="2">
    <source>
        <dbReference type="SAM" id="MobiDB-lite"/>
    </source>
</evidence>
<feature type="compositionally biased region" description="Polar residues" evidence="2">
    <location>
        <begin position="408"/>
        <end position="431"/>
    </location>
</feature>
<dbReference type="AlphaFoldDB" id="A0A811KZ73"/>
<feature type="compositionally biased region" description="Basic and acidic residues" evidence="2">
    <location>
        <begin position="277"/>
        <end position="286"/>
    </location>
</feature>
<feature type="coiled-coil region" evidence="1">
    <location>
        <begin position="133"/>
        <end position="213"/>
    </location>
</feature>
<feature type="compositionally biased region" description="Acidic residues" evidence="2">
    <location>
        <begin position="436"/>
        <end position="455"/>
    </location>
</feature>
<feature type="region of interest" description="Disordered" evidence="2">
    <location>
        <begin position="274"/>
        <end position="296"/>
    </location>
</feature>
<protein>
    <submittedName>
        <fullName evidence="3">Uncharacterized protein</fullName>
    </submittedName>
</protein>
<keyword evidence="1" id="KW-0175">Coiled coil</keyword>
<feature type="region of interest" description="Disordered" evidence="2">
    <location>
        <begin position="408"/>
        <end position="473"/>
    </location>
</feature>
<keyword evidence="4" id="KW-1185">Reference proteome</keyword>
<dbReference type="EMBL" id="CAJFDH010000004">
    <property type="protein sequence ID" value="CAD5220186.1"/>
    <property type="molecule type" value="Genomic_DNA"/>
</dbReference>
<dbReference type="EMBL" id="CAJFCW020000004">
    <property type="protein sequence ID" value="CAG9113321.1"/>
    <property type="molecule type" value="Genomic_DNA"/>
</dbReference>
<dbReference type="OrthoDB" id="10673129at2759"/>
<accession>A0A811KZ73</accession>
<evidence type="ECO:0000256" key="1">
    <source>
        <dbReference type="SAM" id="Coils"/>
    </source>
</evidence>
<name>A0A811KZ73_9BILA</name>
<evidence type="ECO:0000313" key="4">
    <source>
        <dbReference type="Proteomes" id="UP000614601"/>
    </source>
</evidence>
<proteinExistence type="predicted"/>
<feature type="region of interest" description="Disordered" evidence="2">
    <location>
        <begin position="527"/>
        <end position="554"/>
    </location>
</feature>
<dbReference type="Proteomes" id="UP000614601">
    <property type="component" value="Unassembled WGS sequence"/>
</dbReference>